<dbReference type="GO" id="GO:0000395">
    <property type="term" value="P:mRNA 5'-splice site recognition"/>
    <property type="evidence" value="ECO:0007669"/>
    <property type="project" value="UniProtKB-UniRule"/>
</dbReference>
<feature type="compositionally biased region" description="Pro residues" evidence="9">
    <location>
        <begin position="155"/>
        <end position="171"/>
    </location>
</feature>
<dbReference type="EMBL" id="CAJPDQ010000015">
    <property type="protein sequence ID" value="CAF9920369.1"/>
    <property type="molecule type" value="Genomic_DNA"/>
</dbReference>
<sequence length="178" mass="18900">MHISVGDYCDVYLTHDSMSVRKAHNSGKNHLRNVTDYYQRKKAPKKPTIQQPHTFAEIGHDRAQSVIDSITNSYAVDAAAGPNPGMQGPPGSTGAPPMFAPNMGRGMPMPFQFPPNMNMNMPPPQFGPPPNGMMPNFPMQGGPPPGFAPQNMPMGPSPLGPGGFGPPPGFGGPPGDQR</sequence>
<dbReference type="PROSITE" id="PS50171">
    <property type="entry name" value="ZF_MATRIN"/>
    <property type="match status" value="1"/>
</dbReference>
<name>A0A8H3FB53_9LECA</name>
<evidence type="ECO:0000313" key="11">
    <source>
        <dbReference type="EMBL" id="CAF9920369.1"/>
    </source>
</evidence>
<reference evidence="11" key="1">
    <citation type="submission" date="2021-03" db="EMBL/GenBank/DDBJ databases">
        <authorList>
            <person name="Tagirdzhanova G."/>
        </authorList>
    </citation>
    <scope>NUCLEOTIDE SEQUENCE</scope>
</reference>
<keyword evidence="12" id="KW-1185">Reference proteome</keyword>
<dbReference type="OrthoDB" id="76567at2759"/>
<dbReference type="HAMAP" id="MF_03153">
    <property type="entry name" value="U1_C"/>
    <property type="match status" value="1"/>
</dbReference>
<comment type="caution">
    <text evidence="11">The sequence shown here is derived from an EMBL/GenBank/DDBJ whole genome shotgun (WGS) entry which is preliminary data.</text>
</comment>
<dbReference type="GO" id="GO:0071004">
    <property type="term" value="C:U2-type prespliceosome"/>
    <property type="evidence" value="ECO:0007669"/>
    <property type="project" value="UniProtKB-UniRule"/>
</dbReference>
<gene>
    <name evidence="11" type="ORF">GOMPHAMPRED_002067</name>
</gene>
<evidence type="ECO:0000313" key="12">
    <source>
        <dbReference type="Proteomes" id="UP000664169"/>
    </source>
</evidence>
<feature type="domain" description="Matrin-type" evidence="10">
    <location>
        <begin position="7"/>
        <end position="36"/>
    </location>
</feature>
<proteinExistence type="inferred from homology"/>
<dbReference type="GO" id="GO:0000387">
    <property type="term" value="P:spliceosomal snRNP assembly"/>
    <property type="evidence" value="ECO:0007669"/>
    <property type="project" value="UniProtKB-UniRule"/>
</dbReference>
<evidence type="ECO:0000256" key="8">
    <source>
        <dbReference type="HAMAP-Rule" id="MF_03153"/>
    </source>
</evidence>
<dbReference type="Proteomes" id="UP000664169">
    <property type="component" value="Unassembled WGS sequence"/>
</dbReference>
<dbReference type="Pfam" id="PF06220">
    <property type="entry name" value="zf-U1"/>
    <property type="match status" value="1"/>
</dbReference>
<evidence type="ECO:0000256" key="1">
    <source>
        <dbReference type="ARBA" id="ARBA00004123"/>
    </source>
</evidence>
<dbReference type="SUPFAM" id="SSF57667">
    <property type="entry name" value="beta-beta-alpha zinc fingers"/>
    <property type="match status" value="1"/>
</dbReference>
<dbReference type="Gene3D" id="3.30.160.60">
    <property type="entry name" value="Classic Zinc Finger"/>
    <property type="match status" value="1"/>
</dbReference>
<evidence type="ECO:0000256" key="9">
    <source>
        <dbReference type="SAM" id="MobiDB-lite"/>
    </source>
</evidence>
<comment type="similarity">
    <text evidence="8">Belongs to the U1 small nuclear ribonucleoprotein C family.</text>
</comment>
<evidence type="ECO:0000256" key="2">
    <source>
        <dbReference type="ARBA" id="ARBA00022723"/>
    </source>
</evidence>
<dbReference type="GO" id="GO:0030619">
    <property type="term" value="F:U1 snRNA binding"/>
    <property type="evidence" value="ECO:0007669"/>
    <property type="project" value="UniProtKB-UniRule"/>
</dbReference>
<protein>
    <recommendedName>
        <fullName evidence="8">U1 small nuclear ribonucleoprotein C</fullName>
        <shortName evidence="8">U1 snRNP C</shortName>
        <shortName evidence="8">U1-C</shortName>
        <shortName evidence="8">U1C</shortName>
    </recommendedName>
</protein>
<keyword evidence="4 8" id="KW-0862">Zinc</keyword>
<dbReference type="InterPro" id="IPR013085">
    <property type="entry name" value="U1-CZ_Znf_C2H2"/>
</dbReference>
<keyword evidence="6 8" id="KW-0539">Nucleus</keyword>
<dbReference type="GO" id="GO:0003729">
    <property type="term" value="F:mRNA binding"/>
    <property type="evidence" value="ECO:0007669"/>
    <property type="project" value="UniProtKB-UniRule"/>
</dbReference>
<comment type="subcellular location">
    <subcellularLocation>
        <location evidence="1 8">Nucleus</location>
    </subcellularLocation>
</comment>
<dbReference type="PIRSF" id="PIRSF037969">
    <property type="entry name" value="U1_snRNP-C"/>
    <property type="match status" value="1"/>
</dbReference>
<comment type="subunit">
    <text evidence="8">U1 snRNP is composed of the 7 core Sm proteins B/B', D1, D2, D3, E, F and G that assemble in a heptameric protein ring on the Sm site of the small nuclear RNA to form the core snRNP, and at least 3 U1 snRNP-specific proteins U1-70K, U1-A and U1-C. U1-C interacts with U1 snRNA and the 5' splice-site region of the pre-mRNA.</text>
</comment>
<evidence type="ECO:0000256" key="5">
    <source>
        <dbReference type="ARBA" id="ARBA00022884"/>
    </source>
</evidence>
<evidence type="ECO:0000256" key="7">
    <source>
        <dbReference type="ARBA" id="ARBA00023274"/>
    </source>
</evidence>
<dbReference type="InterPro" id="IPR017340">
    <property type="entry name" value="U1_snRNP-C"/>
</dbReference>
<evidence type="ECO:0000256" key="4">
    <source>
        <dbReference type="ARBA" id="ARBA00022833"/>
    </source>
</evidence>
<dbReference type="PANTHER" id="PTHR31148">
    <property type="entry name" value="U1 SMALL NUCLEAR RIBONUCLEOPROTEIN C"/>
    <property type="match status" value="1"/>
</dbReference>
<evidence type="ECO:0000259" key="10">
    <source>
        <dbReference type="PROSITE" id="PS50171"/>
    </source>
</evidence>
<keyword evidence="2 8" id="KW-0479">Metal-binding</keyword>
<dbReference type="GO" id="GO:0030627">
    <property type="term" value="F:pre-mRNA 5'-splice site binding"/>
    <property type="evidence" value="ECO:0007669"/>
    <property type="project" value="InterPro"/>
</dbReference>
<keyword evidence="3 8" id="KW-0863">Zinc-finger</keyword>
<feature type="region of interest" description="Disordered" evidence="9">
    <location>
        <begin position="134"/>
        <end position="178"/>
    </location>
</feature>
<dbReference type="InterPro" id="IPR000690">
    <property type="entry name" value="Matrin/U1-C_Znf_C2H2"/>
</dbReference>
<dbReference type="GO" id="GO:0005685">
    <property type="term" value="C:U1 snRNP"/>
    <property type="evidence" value="ECO:0007669"/>
    <property type="project" value="UniProtKB-UniRule"/>
</dbReference>
<keyword evidence="5 8" id="KW-0694">RNA-binding</keyword>
<accession>A0A8H3FB53</accession>
<dbReference type="GO" id="GO:0008270">
    <property type="term" value="F:zinc ion binding"/>
    <property type="evidence" value="ECO:0007669"/>
    <property type="project" value="UniProtKB-UniRule"/>
</dbReference>
<comment type="function">
    <text evidence="8">Component of the spliceosomal U1 snRNP, which is essential for recognition of the pre-mRNA 5' splice-site and the subsequent assembly of the spliceosome. U1-C is directly involved in initial 5' splice-site recognition for both constitutive and regulated alternative splicing. The interaction with the 5' splice-site seems to precede base-pairing between the pre-mRNA and the U1 snRNA. Stimulates commitment or early (E) complex formation by stabilizing the base pairing of the 5' end of the U1 snRNA and the 5' splice-site region.</text>
</comment>
<evidence type="ECO:0000256" key="6">
    <source>
        <dbReference type="ARBA" id="ARBA00023242"/>
    </source>
</evidence>
<organism evidence="11 12">
    <name type="scientific">Gomphillus americanus</name>
    <dbReference type="NCBI Taxonomy" id="1940652"/>
    <lineage>
        <taxon>Eukaryota</taxon>
        <taxon>Fungi</taxon>
        <taxon>Dikarya</taxon>
        <taxon>Ascomycota</taxon>
        <taxon>Pezizomycotina</taxon>
        <taxon>Lecanoromycetes</taxon>
        <taxon>OSLEUM clade</taxon>
        <taxon>Ostropomycetidae</taxon>
        <taxon>Ostropales</taxon>
        <taxon>Graphidaceae</taxon>
        <taxon>Gomphilloideae</taxon>
        <taxon>Gomphillus</taxon>
    </lineage>
</organism>
<dbReference type="PANTHER" id="PTHR31148:SF1">
    <property type="entry name" value="U1 SMALL NUCLEAR RIBONUCLEOPROTEIN C"/>
    <property type="match status" value="1"/>
</dbReference>
<keyword evidence="7 8" id="KW-0687">Ribonucleoprotein</keyword>
<dbReference type="SMART" id="SM00451">
    <property type="entry name" value="ZnF_U1"/>
    <property type="match status" value="1"/>
</dbReference>
<dbReference type="InterPro" id="IPR003604">
    <property type="entry name" value="Matrin/U1-like-C_Znf_C2H2"/>
</dbReference>
<dbReference type="InterPro" id="IPR036236">
    <property type="entry name" value="Znf_C2H2_sf"/>
</dbReference>
<dbReference type="GO" id="GO:0000243">
    <property type="term" value="C:commitment complex"/>
    <property type="evidence" value="ECO:0007669"/>
    <property type="project" value="UniProtKB-UniRule"/>
</dbReference>
<dbReference type="AlphaFoldDB" id="A0A8H3FB53"/>
<evidence type="ECO:0000256" key="3">
    <source>
        <dbReference type="ARBA" id="ARBA00022771"/>
    </source>
</evidence>